<keyword evidence="3" id="KW-0347">Helicase</keyword>
<reference evidence="3 4" key="1">
    <citation type="submission" date="2024-09" db="EMBL/GenBank/DDBJ databases">
        <title>Floridaenema gen nov. (Aerosakkonemataceae, Aerosakkonematales ord. nov., Cyanobacteria) from benthic tropical and subtropical fresh waters, with the description of four new species.</title>
        <authorList>
            <person name="Moretto J.A."/>
            <person name="Berthold D.E."/>
            <person name="Lefler F.W."/>
            <person name="Huang I.-S."/>
            <person name="Laughinghouse H. IV."/>
        </authorList>
    </citation>
    <scope>NUCLEOTIDE SEQUENCE [LARGE SCALE GENOMIC DNA]</scope>
    <source>
        <strain evidence="3 4">BLCC-F50</strain>
    </source>
</reference>
<protein>
    <submittedName>
        <fullName evidence="3">DEAD/DEAH box helicase</fullName>
        <ecNumber evidence="3">3.6.4.-</ecNumber>
    </submittedName>
</protein>
<evidence type="ECO:0000259" key="2">
    <source>
        <dbReference type="SMART" id="SM00487"/>
    </source>
</evidence>
<sequence>MAFIPRDWQVRCTREYQTKGKRNFLAEVCTSGGKTGGGLYIYESLKEVFGWRFLVVVVPSEHLKRQYAVDAQKLFGIKLFYSGTVKSLGRLPTPEELLQQGYQGLVVNYQWLTYSGNAEWLATALQKTLAGKVFAILDEVHHASEKLAFGQACEIALSDRIVSHRLMTSGTPFRSDGNRILGNWLTYIPVGDNTFECVPDFRYTLADALQDAIIPPFSFVTMDGQFTYRRDRYVYEGKTLTDTTDEQELTDALNTAIYIDGDWVKEAILWAHKRMQRDRAKGLPECATYVRVPTIGAARKMKERIRRITGEDALVIVSKEDDPNPNSRLSFREDPSELIERFASETGVGAKSWIIGVSMLGEGVSINRLKYRIHATNIRAPLSFMQDLGRLLRLFPVEAPESVETLIPAHPTLRDLALDALNEVAHVVREREEEETSNDKDSEDGDEGSDPIISTFEPLASTGELGSHIVDSEEIATEFTAVAEWAIENKEIWRHWSKTPAHLAQLLMKDRPLFNLLYQEYQAVPRKTPINHNFSTPPIPQGFPSEYANWLDDEKLEFVRDKANKKAYRLACILYPNATEEEKKAKVKEIHTKAKQAKKFRGGEFIGHKGWENIYQWLCDRIAEANKIKGKEAL</sequence>
<dbReference type="EMBL" id="JBHFNR010000071">
    <property type="protein sequence ID" value="MFB2893292.1"/>
    <property type="molecule type" value="Genomic_DNA"/>
</dbReference>
<organism evidence="3 4">
    <name type="scientific">Floridaenema flaviceps BLCC-F50</name>
    <dbReference type="NCBI Taxonomy" id="3153642"/>
    <lineage>
        <taxon>Bacteria</taxon>
        <taxon>Bacillati</taxon>
        <taxon>Cyanobacteriota</taxon>
        <taxon>Cyanophyceae</taxon>
        <taxon>Oscillatoriophycideae</taxon>
        <taxon>Aerosakkonematales</taxon>
        <taxon>Aerosakkonemataceae</taxon>
        <taxon>Floridanema</taxon>
        <taxon>Floridanema flaviceps</taxon>
    </lineage>
</organism>
<comment type="caution">
    <text evidence="3">The sequence shown here is derived from an EMBL/GenBank/DDBJ whole genome shotgun (WGS) entry which is preliminary data.</text>
</comment>
<dbReference type="InterPro" id="IPR027417">
    <property type="entry name" value="P-loop_NTPase"/>
</dbReference>
<keyword evidence="3" id="KW-0547">Nucleotide-binding</keyword>
<evidence type="ECO:0000256" key="1">
    <source>
        <dbReference type="SAM" id="MobiDB-lite"/>
    </source>
</evidence>
<accession>A0ABV4XPB8</accession>
<evidence type="ECO:0000313" key="3">
    <source>
        <dbReference type="EMBL" id="MFB2893292.1"/>
    </source>
</evidence>
<feature type="domain" description="Helicase ATP-binding" evidence="2">
    <location>
        <begin position="1"/>
        <end position="201"/>
    </location>
</feature>
<dbReference type="Proteomes" id="UP001576784">
    <property type="component" value="Unassembled WGS sequence"/>
</dbReference>
<dbReference type="InterPro" id="IPR014001">
    <property type="entry name" value="Helicase_ATP-bd"/>
</dbReference>
<keyword evidence="4" id="KW-1185">Reference proteome</keyword>
<dbReference type="CDD" id="cd18785">
    <property type="entry name" value="SF2_C"/>
    <property type="match status" value="1"/>
</dbReference>
<keyword evidence="3" id="KW-0378">Hydrolase</keyword>
<dbReference type="GO" id="GO:0016787">
    <property type="term" value="F:hydrolase activity"/>
    <property type="evidence" value="ECO:0007669"/>
    <property type="project" value="UniProtKB-KW"/>
</dbReference>
<dbReference type="Gene3D" id="3.40.50.300">
    <property type="entry name" value="P-loop containing nucleotide triphosphate hydrolases"/>
    <property type="match status" value="2"/>
</dbReference>
<dbReference type="Pfam" id="PF04851">
    <property type="entry name" value="ResIII"/>
    <property type="match status" value="1"/>
</dbReference>
<dbReference type="SUPFAM" id="SSF52540">
    <property type="entry name" value="P-loop containing nucleoside triphosphate hydrolases"/>
    <property type="match status" value="2"/>
</dbReference>
<gene>
    <name evidence="3" type="ORF">ACE1CI_10300</name>
</gene>
<dbReference type="GO" id="GO:0004386">
    <property type="term" value="F:helicase activity"/>
    <property type="evidence" value="ECO:0007669"/>
    <property type="project" value="UniProtKB-KW"/>
</dbReference>
<keyword evidence="3" id="KW-0067">ATP-binding</keyword>
<proteinExistence type="predicted"/>
<feature type="compositionally biased region" description="Acidic residues" evidence="1">
    <location>
        <begin position="432"/>
        <end position="449"/>
    </location>
</feature>
<dbReference type="SMART" id="SM00487">
    <property type="entry name" value="DEXDc"/>
    <property type="match status" value="1"/>
</dbReference>
<dbReference type="EC" id="3.6.4.-" evidence="3"/>
<evidence type="ECO:0000313" key="4">
    <source>
        <dbReference type="Proteomes" id="UP001576784"/>
    </source>
</evidence>
<dbReference type="RefSeq" id="WP_413262954.1">
    <property type="nucleotide sequence ID" value="NZ_JBHFNR010000071.1"/>
</dbReference>
<feature type="region of interest" description="Disordered" evidence="1">
    <location>
        <begin position="427"/>
        <end position="453"/>
    </location>
</feature>
<name>A0ABV4XPB8_9CYAN</name>
<dbReference type="InterPro" id="IPR006935">
    <property type="entry name" value="Helicase/UvrB_N"/>
</dbReference>